<reference evidence="2" key="1">
    <citation type="submission" date="2020-11" db="EMBL/GenBank/DDBJ databases">
        <authorList>
            <person name="Whitehead M."/>
        </authorList>
    </citation>
    <scope>NUCLEOTIDE SEQUENCE</scope>
    <source>
        <strain evidence="2">EGII</strain>
    </source>
</reference>
<feature type="compositionally biased region" description="Basic and acidic residues" evidence="1">
    <location>
        <begin position="56"/>
        <end position="66"/>
    </location>
</feature>
<evidence type="ECO:0000313" key="2">
    <source>
        <dbReference type="EMBL" id="CAD7001459.1"/>
    </source>
</evidence>
<dbReference type="EMBL" id="CAJHJT010000023">
    <property type="protein sequence ID" value="CAD7001459.1"/>
    <property type="molecule type" value="Genomic_DNA"/>
</dbReference>
<feature type="region of interest" description="Disordered" evidence="1">
    <location>
        <begin position="1"/>
        <end position="66"/>
    </location>
</feature>
<keyword evidence="3" id="KW-1185">Reference proteome</keyword>
<dbReference type="AlphaFoldDB" id="A0A811UQP2"/>
<name>A0A811UQP2_CERCA</name>
<sequence length="66" mass="6676">SSSSSINGDNNRSSSSSNSGGTHSSSSSSNSGETNSALSSSNLQLQVQSPVTAECTYREECEKSGP</sequence>
<accession>A0A811UQP2</accession>
<dbReference type="Proteomes" id="UP000606786">
    <property type="component" value="Unassembled WGS sequence"/>
</dbReference>
<evidence type="ECO:0000256" key="1">
    <source>
        <dbReference type="SAM" id="MobiDB-lite"/>
    </source>
</evidence>
<proteinExistence type="predicted"/>
<gene>
    <name evidence="2" type="ORF">CCAP1982_LOCUS9956</name>
</gene>
<evidence type="ECO:0000313" key="3">
    <source>
        <dbReference type="Proteomes" id="UP000606786"/>
    </source>
</evidence>
<feature type="compositionally biased region" description="Low complexity" evidence="1">
    <location>
        <begin position="1"/>
        <end position="49"/>
    </location>
</feature>
<organism evidence="2 3">
    <name type="scientific">Ceratitis capitata</name>
    <name type="common">Mediterranean fruit fly</name>
    <name type="synonym">Tephritis capitata</name>
    <dbReference type="NCBI Taxonomy" id="7213"/>
    <lineage>
        <taxon>Eukaryota</taxon>
        <taxon>Metazoa</taxon>
        <taxon>Ecdysozoa</taxon>
        <taxon>Arthropoda</taxon>
        <taxon>Hexapoda</taxon>
        <taxon>Insecta</taxon>
        <taxon>Pterygota</taxon>
        <taxon>Neoptera</taxon>
        <taxon>Endopterygota</taxon>
        <taxon>Diptera</taxon>
        <taxon>Brachycera</taxon>
        <taxon>Muscomorpha</taxon>
        <taxon>Tephritoidea</taxon>
        <taxon>Tephritidae</taxon>
        <taxon>Ceratitis</taxon>
        <taxon>Ceratitis</taxon>
    </lineage>
</organism>
<comment type="caution">
    <text evidence="2">The sequence shown here is derived from an EMBL/GenBank/DDBJ whole genome shotgun (WGS) entry which is preliminary data.</text>
</comment>
<feature type="non-terminal residue" evidence="2">
    <location>
        <position position="1"/>
    </location>
</feature>
<protein>
    <submittedName>
        <fullName evidence="2">(Mediterranean fruit fly) hypothetical protein</fullName>
    </submittedName>
</protein>